<dbReference type="Pfam" id="PF04542">
    <property type="entry name" value="Sigma70_r2"/>
    <property type="match status" value="1"/>
</dbReference>
<sequence length="190" mass="21635">MSHTLHAPPVQSDTLVNRCQNREEDAWTELVQRYGPLVRMIASSFGLRRADVEDIAQQTWIRVYEGIRSVREPDRVRAWIVTVTRREALRHLNRRTNGELPIGDQQYFDMADEQPCPEQHVLLGAELDAALAAVAKLPEAQRRLLILLFGAQAVSYDEISARLGIPRGSIGPTRARLLRQLQYALDGWRS</sequence>
<reference evidence="8 9" key="1">
    <citation type="submission" date="2020-08" db="EMBL/GenBank/DDBJ databases">
        <title>Sequencing the genomes of 1000 actinobacteria strains.</title>
        <authorList>
            <person name="Klenk H.-P."/>
        </authorList>
    </citation>
    <scope>NUCLEOTIDE SEQUENCE [LARGE SCALE GENOMIC DNA]</scope>
    <source>
        <strain evidence="8 9">DSM 44230</strain>
    </source>
</reference>
<evidence type="ECO:0000256" key="4">
    <source>
        <dbReference type="ARBA" id="ARBA00023125"/>
    </source>
</evidence>
<dbReference type="RefSeq" id="WP_185007754.1">
    <property type="nucleotide sequence ID" value="NZ_BAAAUI010000071.1"/>
</dbReference>
<evidence type="ECO:0000313" key="9">
    <source>
        <dbReference type="Proteomes" id="UP000533598"/>
    </source>
</evidence>
<dbReference type="Proteomes" id="UP000533598">
    <property type="component" value="Unassembled WGS sequence"/>
</dbReference>
<keyword evidence="2" id="KW-0805">Transcription regulation</keyword>
<comment type="caution">
    <text evidence="8">The sequence shown here is derived from an EMBL/GenBank/DDBJ whole genome shotgun (WGS) entry which is preliminary data.</text>
</comment>
<gene>
    <name evidence="8" type="ORF">HNR67_007408</name>
</gene>
<accession>A0A7W7FXN6</accession>
<comment type="similarity">
    <text evidence="1">Belongs to the sigma-70 factor family. ECF subfamily.</text>
</comment>
<dbReference type="GO" id="GO:0006352">
    <property type="term" value="P:DNA-templated transcription initiation"/>
    <property type="evidence" value="ECO:0007669"/>
    <property type="project" value="InterPro"/>
</dbReference>
<dbReference type="PANTHER" id="PTHR43133:SF8">
    <property type="entry name" value="RNA POLYMERASE SIGMA FACTOR HI_1459-RELATED"/>
    <property type="match status" value="1"/>
</dbReference>
<evidence type="ECO:0000256" key="1">
    <source>
        <dbReference type="ARBA" id="ARBA00010641"/>
    </source>
</evidence>
<proteinExistence type="inferred from homology"/>
<dbReference type="InterPro" id="IPR007630">
    <property type="entry name" value="RNA_pol_sigma70_r4"/>
</dbReference>
<protein>
    <submittedName>
        <fullName evidence="8">RNA polymerase sigma factor (Sigma-70 family)</fullName>
    </submittedName>
</protein>
<dbReference type="SUPFAM" id="SSF88946">
    <property type="entry name" value="Sigma2 domain of RNA polymerase sigma factors"/>
    <property type="match status" value="1"/>
</dbReference>
<dbReference type="SUPFAM" id="SSF88659">
    <property type="entry name" value="Sigma3 and sigma4 domains of RNA polymerase sigma factors"/>
    <property type="match status" value="1"/>
</dbReference>
<dbReference type="InterPro" id="IPR039425">
    <property type="entry name" value="RNA_pol_sigma-70-like"/>
</dbReference>
<dbReference type="Pfam" id="PF04545">
    <property type="entry name" value="Sigma70_r4"/>
    <property type="match status" value="1"/>
</dbReference>
<dbReference type="EMBL" id="JACHMH010000001">
    <property type="protein sequence ID" value="MBB4681290.1"/>
    <property type="molecule type" value="Genomic_DNA"/>
</dbReference>
<evidence type="ECO:0000313" key="8">
    <source>
        <dbReference type="EMBL" id="MBB4681290.1"/>
    </source>
</evidence>
<dbReference type="PANTHER" id="PTHR43133">
    <property type="entry name" value="RNA POLYMERASE ECF-TYPE SIGMA FACTO"/>
    <property type="match status" value="1"/>
</dbReference>
<dbReference type="GO" id="GO:0016987">
    <property type="term" value="F:sigma factor activity"/>
    <property type="evidence" value="ECO:0007669"/>
    <property type="project" value="UniProtKB-KW"/>
</dbReference>
<keyword evidence="3" id="KW-0731">Sigma factor</keyword>
<dbReference type="NCBIfam" id="TIGR02937">
    <property type="entry name" value="sigma70-ECF"/>
    <property type="match status" value="1"/>
</dbReference>
<feature type="domain" description="RNA polymerase sigma-70 region 4" evidence="7">
    <location>
        <begin position="133"/>
        <end position="170"/>
    </location>
</feature>
<dbReference type="InterPro" id="IPR036388">
    <property type="entry name" value="WH-like_DNA-bd_sf"/>
</dbReference>
<evidence type="ECO:0000256" key="3">
    <source>
        <dbReference type="ARBA" id="ARBA00023082"/>
    </source>
</evidence>
<dbReference type="Gene3D" id="1.10.10.10">
    <property type="entry name" value="Winged helix-like DNA-binding domain superfamily/Winged helix DNA-binding domain"/>
    <property type="match status" value="1"/>
</dbReference>
<evidence type="ECO:0000256" key="5">
    <source>
        <dbReference type="ARBA" id="ARBA00023163"/>
    </source>
</evidence>
<dbReference type="InterPro" id="IPR007627">
    <property type="entry name" value="RNA_pol_sigma70_r2"/>
</dbReference>
<dbReference type="InterPro" id="IPR013324">
    <property type="entry name" value="RNA_pol_sigma_r3/r4-like"/>
</dbReference>
<feature type="domain" description="RNA polymerase sigma-70 region 2" evidence="6">
    <location>
        <begin position="30"/>
        <end position="96"/>
    </location>
</feature>
<keyword evidence="9" id="KW-1185">Reference proteome</keyword>
<organism evidence="8 9">
    <name type="scientific">Crossiella cryophila</name>
    <dbReference type="NCBI Taxonomy" id="43355"/>
    <lineage>
        <taxon>Bacteria</taxon>
        <taxon>Bacillati</taxon>
        <taxon>Actinomycetota</taxon>
        <taxon>Actinomycetes</taxon>
        <taxon>Pseudonocardiales</taxon>
        <taxon>Pseudonocardiaceae</taxon>
        <taxon>Crossiella</taxon>
    </lineage>
</organism>
<dbReference type="GO" id="GO:0003677">
    <property type="term" value="F:DNA binding"/>
    <property type="evidence" value="ECO:0007669"/>
    <property type="project" value="UniProtKB-KW"/>
</dbReference>
<dbReference type="Gene3D" id="1.10.1740.10">
    <property type="match status" value="1"/>
</dbReference>
<evidence type="ECO:0000259" key="6">
    <source>
        <dbReference type="Pfam" id="PF04542"/>
    </source>
</evidence>
<evidence type="ECO:0000259" key="7">
    <source>
        <dbReference type="Pfam" id="PF04545"/>
    </source>
</evidence>
<dbReference type="InterPro" id="IPR013325">
    <property type="entry name" value="RNA_pol_sigma_r2"/>
</dbReference>
<keyword evidence="4" id="KW-0238">DNA-binding</keyword>
<evidence type="ECO:0000256" key="2">
    <source>
        <dbReference type="ARBA" id="ARBA00023015"/>
    </source>
</evidence>
<name>A0A7W7FXN6_9PSEU</name>
<keyword evidence="5" id="KW-0804">Transcription</keyword>
<dbReference type="InterPro" id="IPR014284">
    <property type="entry name" value="RNA_pol_sigma-70_dom"/>
</dbReference>
<dbReference type="AlphaFoldDB" id="A0A7W7FXN6"/>